<proteinExistence type="predicted"/>
<accession>A0A1E5VCY0</accession>
<keyword evidence="2" id="KW-1185">Reference proteome</keyword>
<sequence length="77" mass="8842">MYKTVNSVYFDTTDSYRFFFDDDGVDIVDDLDDDSFSTTMASEEWSEAVINSLGQTSTDRLRAKTAPGGRFWWKTAF</sequence>
<dbReference type="STRING" id="888268.A0A1E5VCY0"/>
<evidence type="ECO:0000313" key="1">
    <source>
        <dbReference type="EMBL" id="OEL23000.1"/>
    </source>
</evidence>
<gene>
    <name evidence="1" type="ORF">BAE44_0015979</name>
</gene>
<reference evidence="1 2" key="1">
    <citation type="submission" date="2016-09" db="EMBL/GenBank/DDBJ databases">
        <title>The draft genome of Dichanthelium oligosanthes: A C3 panicoid grass species.</title>
        <authorList>
            <person name="Studer A.J."/>
            <person name="Schnable J.C."/>
            <person name="Brutnell T.P."/>
        </authorList>
    </citation>
    <scope>NUCLEOTIDE SEQUENCE [LARGE SCALE GENOMIC DNA]</scope>
    <source>
        <strain evidence="2">cv. Kellogg 1175</strain>
        <tissue evidence="1">Leaf</tissue>
    </source>
</reference>
<organism evidence="1 2">
    <name type="scientific">Dichanthelium oligosanthes</name>
    <dbReference type="NCBI Taxonomy" id="888268"/>
    <lineage>
        <taxon>Eukaryota</taxon>
        <taxon>Viridiplantae</taxon>
        <taxon>Streptophyta</taxon>
        <taxon>Embryophyta</taxon>
        <taxon>Tracheophyta</taxon>
        <taxon>Spermatophyta</taxon>
        <taxon>Magnoliopsida</taxon>
        <taxon>Liliopsida</taxon>
        <taxon>Poales</taxon>
        <taxon>Poaceae</taxon>
        <taxon>PACMAD clade</taxon>
        <taxon>Panicoideae</taxon>
        <taxon>Panicodae</taxon>
        <taxon>Paniceae</taxon>
        <taxon>Dichantheliinae</taxon>
        <taxon>Dichanthelium</taxon>
    </lineage>
</organism>
<comment type="caution">
    <text evidence="1">The sequence shown here is derived from an EMBL/GenBank/DDBJ whole genome shotgun (WGS) entry which is preliminary data.</text>
</comment>
<evidence type="ECO:0000313" key="2">
    <source>
        <dbReference type="Proteomes" id="UP000095767"/>
    </source>
</evidence>
<dbReference type="AlphaFoldDB" id="A0A1E5VCY0"/>
<dbReference type="Proteomes" id="UP000095767">
    <property type="component" value="Unassembled WGS sequence"/>
</dbReference>
<name>A0A1E5VCY0_9POAL</name>
<protein>
    <submittedName>
        <fullName evidence="1">Uncharacterized protein</fullName>
    </submittedName>
</protein>
<dbReference type="EMBL" id="LWDX02043815">
    <property type="protein sequence ID" value="OEL23000.1"/>
    <property type="molecule type" value="Genomic_DNA"/>
</dbReference>